<organism evidence="8 9">
    <name type="scientific">Polarella glacialis</name>
    <name type="common">Dinoflagellate</name>
    <dbReference type="NCBI Taxonomy" id="89957"/>
    <lineage>
        <taxon>Eukaryota</taxon>
        <taxon>Sar</taxon>
        <taxon>Alveolata</taxon>
        <taxon>Dinophyceae</taxon>
        <taxon>Suessiales</taxon>
        <taxon>Suessiaceae</taxon>
        <taxon>Polarella</taxon>
    </lineage>
</organism>
<feature type="transmembrane region" description="Helical" evidence="6">
    <location>
        <begin position="202"/>
        <end position="220"/>
    </location>
</feature>
<keyword evidence="10" id="KW-1185">Reference proteome</keyword>
<name>A0A813IE92_POLGL</name>
<keyword evidence="4 6" id="KW-0472">Membrane</keyword>
<sequence>MACQSSHELLPTPPPTAAHPAEARPRPTATAAASFMAMESNTGWMRKVAENTPVPLISQSIAMHFGYTMREYTWQELVVLVNIQFALFLVALWHSLNSNLEKFLGFFCIGPYIVLSVLDYLVLRHVSTSHGGLPIHVLCGVVILEAGKLLVTFMLMCFNSSLSGMKDVTLADVKLLSVPACLYFLTNALFFKVGSGTSLSNFVITFELQLLFVALLWMMIFNRSLSLTRWIACAGLVSGTFLQQLSAPISVESCWLPALCALVVAISTVSNEYVLKYKRELDINVQNAVMYAVGVVLGLIGIAFLEPGLLGPRFFDGMQFADTKLLLGIRLALGLFCSRVLKHADSVSKTVASSVSGPLAISLAPQYVGEVLTNNTMAAIFLTFSCSCLYWIDPTLLASCRGSRENLNV</sequence>
<dbReference type="PANTHER" id="PTHR10231">
    <property type="entry name" value="NUCLEOTIDE-SUGAR TRANSMEMBRANE TRANSPORTER"/>
    <property type="match status" value="1"/>
</dbReference>
<evidence type="ECO:0000313" key="8">
    <source>
        <dbReference type="EMBL" id="CAE8648650.1"/>
    </source>
</evidence>
<dbReference type="EMBL" id="CAJNNV010000884">
    <property type="protein sequence ID" value="CAE8583800.1"/>
    <property type="molecule type" value="Genomic_DNA"/>
</dbReference>
<evidence type="ECO:0000256" key="1">
    <source>
        <dbReference type="ARBA" id="ARBA00004141"/>
    </source>
</evidence>
<evidence type="ECO:0000313" key="10">
    <source>
        <dbReference type="Proteomes" id="UP000654075"/>
    </source>
</evidence>
<evidence type="ECO:0000256" key="4">
    <source>
        <dbReference type="ARBA" id="ARBA00023136"/>
    </source>
</evidence>
<feature type="transmembrane region" description="Helical" evidence="6">
    <location>
        <begin position="77"/>
        <end position="96"/>
    </location>
</feature>
<evidence type="ECO:0000313" key="9">
    <source>
        <dbReference type="Proteomes" id="UP000626109"/>
    </source>
</evidence>
<feature type="transmembrane region" description="Helical" evidence="6">
    <location>
        <begin position="135"/>
        <end position="158"/>
    </location>
</feature>
<evidence type="ECO:0000256" key="6">
    <source>
        <dbReference type="SAM" id="Phobius"/>
    </source>
</evidence>
<reference evidence="8" key="1">
    <citation type="submission" date="2021-02" db="EMBL/GenBank/DDBJ databases">
        <authorList>
            <person name="Dougan E. K."/>
            <person name="Rhodes N."/>
            <person name="Thang M."/>
            <person name="Chan C."/>
        </authorList>
    </citation>
    <scope>NUCLEOTIDE SEQUENCE</scope>
</reference>
<protein>
    <submittedName>
        <fullName evidence="8">Uncharacterized protein</fullName>
    </submittedName>
</protein>
<dbReference type="GO" id="GO:0015165">
    <property type="term" value="F:pyrimidine nucleotide-sugar transmembrane transporter activity"/>
    <property type="evidence" value="ECO:0007669"/>
    <property type="project" value="InterPro"/>
</dbReference>
<feature type="transmembrane region" description="Helical" evidence="6">
    <location>
        <begin position="170"/>
        <end position="190"/>
    </location>
</feature>
<feature type="region of interest" description="Disordered" evidence="5">
    <location>
        <begin position="1"/>
        <end position="24"/>
    </location>
</feature>
<dbReference type="InterPro" id="IPR007271">
    <property type="entry name" value="Nuc_sug_transpt"/>
</dbReference>
<proteinExistence type="predicted"/>
<dbReference type="Pfam" id="PF04142">
    <property type="entry name" value="Nuc_sug_transp"/>
    <property type="match status" value="1"/>
</dbReference>
<dbReference type="GO" id="GO:0000139">
    <property type="term" value="C:Golgi membrane"/>
    <property type="evidence" value="ECO:0007669"/>
    <property type="project" value="InterPro"/>
</dbReference>
<evidence type="ECO:0000256" key="2">
    <source>
        <dbReference type="ARBA" id="ARBA00022692"/>
    </source>
</evidence>
<gene>
    <name evidence="7" type="ORF">PGLA1383_LOCUS2750</name>
    <name evidence="8" type="ORF">PGLA2088_LOCUS6743</name>
</gene>
<dbReference type="AlphaFoldDB" id="A0A813IE92"/>
<evidence type="ECO:0000256" key="3">
    <source>
        <dbReference type="ARBA" id="ARBA00022989"/>
    </source>
</evidence>
<dbReference type="EMBL" id="CAJNNW010006818">
    <property type="protein sequence ID" value="CAE8648650.1"/>
    <property type="molecule type" value="Genomic_DNA"/>
</dbReference>
<dbReference type="Proteomes" id="UP000654075">
    <property type="component" value="Unassembled WGS sequence"/>
</dbReference>
<comment type="subcellular location">
    <subcellularLocation>
        <location evidence="1">Membrane</location>
        <topology evidence="1">Multi-pass membrane protein</topology>
    </subcellularLocation>
</comment>
<dbReference type="Proteomes" id="UP000626109">
    <property type="component" value="Unassembled WGS sequence"/>
</dbReference>
<evidence type="ECO:0000256" key="5">
    <source>
        <dbReference type="SAM" id="MobiDB-lite"/>
    </source>
</evidence>
<keyword evidence="3 6" id="KW-1133">Transmembrane helix</keyword>
<feature type="transmembrane region" description="Helical" evidence="6">
    <location>
        <begin position="103"/>
        <end position="123"/>
    </location>
</feature>
<feature type="transmembrane region" description="Helical" evidence="6">
    <location>
        <begin position="255"/>
        <end position="275"/>
    </location>
</feature>
<accession>A0A813IE92</accession>
<evidence type="ECO:0000313" key="7">
    <source>
        <dbReference type="EMBL" id="CAE8583800.1"/>
    </source>
</evidence>
<feature type="transmembrane region" description="Helical" evidence="6">
    <location>
        <begin position="287"/>
        <end position="305"/>
    </location>
</feature>
<comment type="caution">
    <text evidence="8">The sequence shown here is derived from an EMBL/GenBank/DDBJ whole genome shotgun (WGS) entry which is preliminary data.</text>
</comment>
<keyword evidence="2 6" id="KW-0812">Transmembrane</keyword>